<name>A0A5B7GGD9_PORTR</name>
<keyword evidence="3" id="KW-1185">Reference proteome</keyword>
<keyword evidence="1" id="KW-0812">Transmembrane</keyword>
<comment type="caution">
    <text evidence="2">The sequence shown here is derived from an EMBL/GenBank/DDBJ whole genome shotgun (WGS) entry which is preliminary data.</text>
</comment>
<gene>
    <name evidence="2" type="ORF">E2C01_050532</name>
</gene>
<reference evidence="2 3" key="1">
    <citation type="submission" date="2019-05" db="EMBL/GenBank/DDBJ databases">
        <title>Another draft genome of Portunus trituberculatus and its Hox gene families provides insights of decapod evolution.</title>
        <authorList>
            <person name="Jeong J.-H."/>
            <person name="Song I."/>
            <person name="Kim S."/>
            <person name="Choi T."/>
            <person name="Kim D."/>
            <person name="Ryu S."/>
            <person name="Kim W."/>
        </authorList>
    </citation>
    <scope>NUCLEOTIDE SEQUENCE [LARGE SCALE GENOMIC DNA]</scope>
    <source>
        <tissue evidence="2">Muscle</tissue>
    </source>
</reference>
<evidence type="ECO:0000313" key="2">
    <source>
        <dbReference type="EMBL" id="MPC56569.1"/>
    </source>
</evidence>
<dbReference type="EMBL" id="VSRR010014041">
    <property type="protein sequence ID" value="MPC56569.1"/>
    <property type="molecule type" value="Genomic_DNA"/>
</dbReference>
<proteinExistence type="predicted"/>
<keyword evidence="1" id="KW-1133">Transmembrane helix</keyword>
<organism evidence="2 3">
    <name type="scientific">Portunus trituberculatus</name>
    <name type="common">Swimming crab</name>
    <name type="synonym">Neptunus trituberculatus</name>
    <dbReference type="NCBI Taxonomy" id="210409"/>
    <lineage>
        <taxon>Eukaryota</taxon>
        <taxon>Metazoa</taxon>
        <taxon>Ecdysozoa</taxon>
        <taxon>Arthropoda</taxon>
        <taxon>Crustacea</taxon>
        <taxon>Multicrustacea</taxon>
        <taxon>Malacostraca</taxon>
        <taxon>Eumalacostraca</taxon>
        <taxon>Eucarida</taxon>
        <taxon>Decapoda</taxon>
        <taxon>Pleocyemata</taxon>
        <taxon>Brachyura</taxon>
        <taxon>Eubrachyura</taxon>
        <taxon>Portunoidea</taxon>
        <taxon>Portunidae</taxon>
        <taxon>Portuninae</taxon>
        <taxon>Portunus</taxon>
    </lineage>
</organism>
<sequence>MFKTSELLPVTAYHLVIFCLTFHFPLDTLTFVLSMRCGRKQSARRGIGAWCAGRKPKHRYLYALSSTSRFLFLPSLRSAV</sequence>
<accession>A0A5B7GGD9</accession>
<dbReference type="Proteomes" id="UP000324222">
    <property type="component" value="Unassembled WGS sequence"/>
</dbReference>
<feature type="transmembrane region" description="Helical" evidence="1">
    <location>
        <begin position="12"/>
        <end position="35"/>
    </location>
</feature>
<evidence type="ECO:0000256" key="1">
    <source>
        <dbReference type="SAM" id="Phobius"/>
    </source>
</evidence>
<keyword evidence="1" id="KW-0472">Membrane</keyword>
<dbReference type="AlphaFoldDB" id="A0A5B7GGD9"/>
<evidence type="ECO:0000313" key="3">
    <source>
        <dbReference type="Proteomes" id="UP000324222"/>
    </source>
</evidence>
<protein>
    <submittedName>
        <fullName evidence="2">Uncharacterized protein</fullName>
    </submittedName>
</protein>